<protein>
    <submittedName>
        <fullName evidence="7">Precorrin-6y C5,15-methyltransferase (Decarboxylating) subunit CbiE</fullName>
    </submittedName>
</protein>
<dbReference type="Gene3D" id="3.40.1010.10">
    <property type="entry name" value="Cobalt-precorrin-4 Transmethylase, Domain 1"/>
    <property type="match status" value="1"/>
</dbReference>
<evidence type="ECO:0000256" key="3">
    <source>
        <dbReference type="ARBA" id="ARBA00022603"/>
    </source>
</evidence>
<dbReference type="GO" id="GO:0009236">
    <property type="term" value="P:cobalamin biosynthetic process"/>
    <property type="evidence" value="ECO:0007669"/>
    <property type="project" value="UniProtKB-UniPathway"/>
</dbReference>
<organism evidence="7 8">
    <name type="scientific">Sneathiella chungangensis</name>
    <dbReference type="NCBI Taxonomy" id="1418234"/>
    <lineage>
        <taxon>Bacteria</taxon>
        <taxon>Pseudomonadati</taxon>
        <taxon>Pseudomonadota</taxon>
        <taxon>Alphaproteobacteria</taxon>
        <taxon>Sneathiellales</taxon>
        <taxon>Sneathiellaceae</taxon>
        <taxon>Sneathiella</taxon>
    </lineage>
</organism>
<dbReference type="InterPro" id="IPR050714">
    <property type="entry name" value="Cobalamin_biosynth_MTase"/>
</dbReference>
<dbReference type="InterPro" id="IPR006365">
    <property type="entry name" value="Cbl_synth_CobL"/>
</dbReference>
<dbReference type="AlphaFoldDB" id="A0A845MED2"/>
<evidence type="ECO:0000256" key="5">
    <source>
        <dbReference type="ARBA" id="ARBA00022691"/>
    </source>
</evidence>
<dbReference type="PANTHER" id="PTHR43182">
    <property type="entry name" value="COBALT-PRECORRIN-6B C(15)-METHYLTRANSFERASE (DECARBOXYLATING)"/>
    <property type="match status" value="1"/>
</dbReference>
<dbReference type="UniPathway" id="UPA00148"/>
<proteinExistence type="predicted"/>
<reference evidence="7 8" key="1">
    <citation type="journal article" date="2014" name="Int. J. Syst. Evol. Microbiol.">
        <title>Sneathiella chungangensis sp. nov., isolated from a marine sand, and emended description of the genus Sneathiella.</title>
        <authorList>
            <person name="Siamphan C."/>
            <person name="Kim H."/>
            <person name="Lee J.S."/>
            <person name="Kim W."/>
        </authorList>
    </citation>
    <scope>NUCLEOTIDE SEQUENCE [LARGE SCALE GENOMIC DNA]</scope>
    <source>
        <strain evidence="7 8">KCTC 32476</strain>
    </source>
</reference>
<dbReference type="PANTHER" id="PTHR43182:SF1">
    <property type="entry name" value="COBALT-PRECORRIN-7 C(5)-METHYLTRANSFERASE"/>
    <property type="match status" value="1"/>
</dbReference>
<dbReference type="Proteomes" id="UP000445696">
    <property type="component" value="Unassembled WGS sequence"/>
</dbReference>
<keyword evidence="2" id="KW-0169">Cobalamin biosynthesis</keyword>
<evidence type="ECO:0000256" key="1">
    <source>
        <dbReference type="ARBA" id="ARBA00004953"/>
    </source>
</evidence>
<sequence length="401" mass="43051">MTAWLSIVGIGEDGLEALSPAARSAIDEASLLIGGERHLAMVPVDGRKRKTWPSPLMKLVDEILARRGEKICILATGDPMHFGIGVTFAKRLPAEEMAIFPALSAFSLAAGRLGWELSRTAQITLHGRPHELLIPHLAPNANIIALSDSGRTPGDVAQLLLSLSLETTDMTVLEHMGGPEEKIITGKPADVAGIAFKDFNTIALKCPPTVSSAIFPTAPGLPDDAFYHDGQLTKREIRSATLSALAPFPGELLWDVGSGSGSIAIEWMRSHPANRAIAIEPRDDRLSLIQENSVKLGVPQLNIIEGRAPEVLAGLDAPDAIFIGGGLSHAGMFDTCWSSLKPGGRLVINAVTMEGEQQLFHAHETHGGTLTRLNISRAEKIGGYTSWKPFRQVTQFKLVKE</sequence>
<evidence type="ECO:0000313" key="8">
    <source>
        <dbReference type="Proteomes" id="UP000445696"/>
    </source>
</evidence>
<dbReference type="PIRSF" id="PIRSF036428">
    <property type="entry name" value="CobL"/>
    <property type="match status" value="1"/>
</dbReference>
<evidence type="ECO:0000313" key="7">
    <source>
        <dbReference type="EMBL" id="MZR21972.1"/>
    </source>
</evidence>
<dbReference type="InterPro" id="IPR035996">
    <property type="entry name" value="4pyrrol_Methylase_sf"/>
</dbReference>
<dbReference type="NCBIfam" id="TIGR02469">
    <property type="entry name" value="CbiT"/>
    <property type="match status" value="1"/>
</dbReference>
<dbReference type="OrthoDB" id="9787825at2"/>
<dbReference type="GO" id="GO:0032259">
    <property type="term" value="P:methylation"/>
    <property type="evidence" value="ECO:0007669"/>
    <property type="project" value="UniProtKB-KW"/>
</dbReference>
<keyword evidence="5" id="KW-0949">S-adenosyl-L-methionine</keyword>
<keyword evidence="8" id="KW-1185">Reference proteome</keyword>
<evidence type="ECO:0000256" key="4">
    <source>
        <dbReference type="ARBA" id="ARBA00022679"/>
    </source>
</evidence>
<dbReference type="Pfam" id="PF00590">
    <property type="entry name" value="TP_methylase"/>
    <property type="match status" value="1"/>
</dbReference>
<dbReference type="EMBL" id="WTVA01000002">
    <property type="protein sequence ID" value="MZR21972.1"/>
    <property type="molecule type" value="Genomic_DNA"/>
</dbReference>
<dbReference type="CDD" id="cd11644">
    <property type="entry name" value="Precorrin-6Y-MT"/>
    <property type="match status" value="1"/>
</dbReference>
<dbReference type="InterPro" id="IPR014777">
    <property type="entry name" value="4pyrrole_Mease_sub1"/>
</dbReference>
<keyword evidence="3 7" id="KW-0489">Methyltransferase</keyword>
<dbReference type="InterPro" id="IPR000878">
    <property type="entry name" value="4pyrrol_Mease"/>
</dbReference>
<feature type="domain" description="Tetrapyrrole methylase" evidence="6">
    <location>
        <begin position="5"/>
        <end position="189"/>
    </location>
</feature>
<comment type="caution">
    <text evidence="7">The sequence shown here is derived from an EMBL/GenBank/DDBJ whole genome shotgun (WGS) entry which is preliminary data.</text>
</comment>
<dbReference type="InterPro" id="IPR012818">
    <property type="entry name" value="CbiE"/>
</dbReference>
<name>A0A845MED2_9PROT</name>
<dbReference type="Gene3D" id="3.40.50.150">
    <property type="entry name" value="Vaccinia Virus protein VP39"/>
    <property type="match status" value="1"/>
</dbReference>
<dbReference type="SUPFAM" id="SSF53790">
    <property type="entry name" value="Tetrapyrrole methylase"/>
    <property type="match status" value="1"/>
</dbReference>
<dbReference type="SUPFAM" id="SSF53335">
    <property type="entry name" value="S-adenosyl-L-methionine-dependent methyltransferases"/>
    <property type="match status" value="1"/>
</dbReference>
<dbReference type="CDD" id="cd02440">
    <property type="entry name" value="AdoMet_MTases"/>
    <property type="match status" value="1"/>
</dbReference>
<dbReference type="NCBIfam" id="TIGR02467">
    <property type="entry name" value="CbiE"/>
    <property type="match status" value="1"/>
</dbReference>
<dbReference type="InterPro" id="IPR029063">
    <property type="entry name" value="SAM-dependent_MTases_sf"/>
</dbReference>
<comment type="pathway">
    <text evidence="1">Cofactor biosynthesis; adenosylcobalamin biosynthesis.</text>
</comment>
<dbReference type="GO" id="GO:0008276">
    <property type="term" value="F:protein methyltransferase activity"/>
    <property type="evidence" value="ECO:0007669"/>
    <property type="project" value="InterPro"/>
</dbReference>
<gene>
    <name evidence="7" type="primary">cbiE</name>
    <name evidence="7" type="ORF">GQF03_06480</name>
</gene>
<accession>A0A845MED2</accession>
<dbReference type="InterPro" id="IPR014008">
    <property type="entry name" value="Cbl_synth_MTase_CbiT"/>
</dbReference>
<evidence type="ECO:0000259" key="6">
    <source>
        <dbReference type="Pfam" id="PF00590"/>
    </source>
</evidence>
<dbReference type="RefSeq" id="WP_161338395.1">
    <property type="nucleotide sequence ID" value="NZ_JBHSDG010000006.1"/>
</dbReference>
<keyword evidence="4 7" id="KW-0808">Transferase</keyword>
<evidence type="ECO:0000256" key="2">
    <source>
        <dbReference type="ARBA" id="ARBA00022573"/>
    </source>
</evidence>